<dbReference type="PROSITE" id="PS51257">
    <property type="entry name" value="PROKAR_LIPOPROTEIN"/>
    <property type="match status" value="1"/>
</dbReference>
<name>K1U2D0_9ZZZZ</name>
<dbReference type="EMBL" id="AJWY01006882">
    <property type="protein sequence ID" value="EKC65611.1"/>
    <property type="molecule type" value="Genomic_DNA"/>
</dbReference>
<organism evidence="1">
    <name type="scientific">human gut metagenome</name>
    <dbReference type="NCBI Taxonomy" id="408170"/>
    <lineage>
        <taxon>unclassified sequences</taxon>
        <taxon>metagenomes</taxon>
        <taxon>organismal metagenomes</taxon>
    </lineage>
</organism>
<protein>
    <recommendedName>
        <fullName evidence="2">Lipoprotein</fullName>
    </recommendedName>
</protein>
<dbReference type="AlphaFoldDB" id="K1U2D0"/>
<proteinExistence type="predicted"/>
<evidence type="ECO:0008006" key="2">
    <source>
        <dbReference type="Google" id="ProtNLM"/>
    </source>
</evidence>
<feature type="non-terminal residue" evidence="1">
    <location>
        <position position="71"/>
    </location>
</feature>
<accession>K1U2D0</accession>
<sequence length="71" mass="7584">MKKHILLGTALASLFALGACDYNEDNFPGFDEKETITDVSTDTLVLADAHYGKIASMPKNQGIALAKDPEG</sequence>
<gene>
    <name evidence="1" type="ORF">LEA_10230</name>
</gene>
<evidence type="ECO:0000313" key="1">
    <source>
        <dbReference type="EMBL" id="EKC65611.1"/>
    </source>
</evidence>
<reference evidence="1" key="1">
    <citation type="journal article" date="2013" name="Environ. Microbiol.">
        <title>Microbiota from the distal guts of lean and obese adolescents exhibit partial functional redundancy besides clear differences in community structure.</title>
        <authorList>
            <person name="Ferrer M."/>
            <person name="Ruiz A."/>
            <person name="Lanza F."/>
            <person name="Haange S.B."/>
            <person name="Oberbach A."/>
            <person name="Till H."/>
            <person name="Bargiela R."/>
            <person name="Campoy C."/>
            <person name="Segura M.T."/>
            <person name="Richter M."/>
            <person name="von Bergen M."/>
            <person name="Seifert J."/>
            <person name="Suarez A."/>
        </authorList>
    </citation>
    <scope>NUCLEOTIDE SEQUENCE</scope>
</reference>
<comment type="caution">
    <text evidence="1">The sequence shown here is derived from an EMBL/GenBank/DDBJ whole genome shotgun (WGS) entry which is preliminary data.</text>
</comment>